<keyword evidence="1" id="KW-0539">Nucleus</keyword>
<gene>
    <name evidence="4" type="ORF">UJA718_LOCUS46149</name>
</gene>
<dbReference type="EMBL" id="CAJOBP010081039">
    <property type="protein sequence ID" value="CAF4915005.1"/>
    <property type="molecule type" value="Genomic_DNA"/>
</dbReference>
<evidence type="ECO:0000313" key="4">
    <source>
        <dbReference type="EMBL" id="CAF4915005.1"/>
    </source>
</evidence>
<dbReference type="Gene3D" id="1.10.246.20">
    <property type="entry name" value="Coactivator CBP, KIX domain"/>
    <property type="match status" value="1"/>
</dbReference>
<accession>A0A821VXF8</accession>
<evidence type="ECO:0000259" key="3">
    <source>
        <dbReference type="PROSITE" id="PS50952"/>
    </source>
</evidence>
<feature type="non-terminal residue" evidence="4">
    <location>
        <position position="80"/>
    </location>
</feature>
<reference evidence="4" key="1">
    <citation type="submission" date="2021-02" db="EMBL/GenBank/DDBJ databases">
        <authorList>
            <person name="Nowell W R."/>
        </authorList>
    </citation>
    <scope>NUCLEOTIDE SEQUENCE</scope>
</reference>
<feature type="region of interest" description="Disordered" evidence="2">
    <location>
        <begin position="44"/>
        <end position="80"/>
    </location>
</feature>
<keyword evidence="5" id="KW-1185">Reference proteome</keyword>
<evidence type="ECO:0000313" key="5">
    <source>
        <dbReference type="Proteomes" id="UP000663873"/>
    </source>
</evidence>
<name>A0A821VXF8_9BILA</name>
<feature type="domain" description="KIX" evidence="3">
    <location>
        <begin position="1"/>
        <end position="39"/>
    </location>
</feature>
<sequence length="80" mass="9442">NLANYARRVESETFEIATNQEEYFHKLAEKIYKIQKELEERREKKRVQDMQLVIQPSSSTGQQQQSTINDCNPKINTNPD</sequence>
<dbReference type="PROSITE" id="PS50952">
    <property type="entry name" value="KIX"/>
    <property type="match status" value="1"/>
</dbReference>
<evidence type="ECO:0000256" key="2">
    <source>
        <dbReference type="SAM" id="MobiDB-lite"/>
    </source>
</evidence>
<dbReference type="InterPro" id="IPR036529">
    <property type="entry name" value="KIX_dom_sf"/>
</dbReference>
<organism evidence="4 5">
    <name type="scientific">Rotaria socialis</name>
    <dbReference type="NCBI Taxonomy" id="392032"/>
    <lineage>
        <taxon>Eukaryota</taxon>
        <taxon>Metazoa</taxon>
        <taxon>Spiralia</taxon>
        <taxon>Gnathifera</taxon>
        <taxon>Rotifera</taxon>
        <taxon>Eurotatoria</taxon>
        <taxon>Bdelloidea</taxon>
        <taxon>Philodinida</taxon>
        <taxon>Philodinidae</taxon>
        <taxon>Rotaria</taxon>
    </lineage>
</organism>
<dbReference type="InterPro" id="IPR003101">
    <property type="entry name" value="KIX_dom"/>
</dbReference>
<protein>
    <recommendedName>
        <fullName evidence="3">KIX domain-containing protein</fullName>
    </recommendedName>
</protein>
<proteinExistence type="predicted"/>
<dbReference type="SUPFAM" id="SSF47040">
    <property type="entry name" value="Kix domain of CBP (creb binding protein)"/>
    <property type="match status" value="1"/>
</dbReference>
<evidence type="ECO:0000256" key="1">
    <source>
        <dbReference type="ARBA" id="ARBA00023242"/>
    </source>
</evidence>
<dbReference type="Pfam" id="PF02172">
    <property type="entry name" value="KIX"/>
    <property type="match status" value="1"/>
</dbReference>
<dbReference type="Proteomes" id="UP000663873">
    <property type="component" value="Unassembled WGS sequence"/>
</dbReference>
<feature type="non-terminal residue" evidence="4">
    <location>
        <position position="1"/>
    </location>
</feature>
<dbReference type="AlphaFoldDB" id="A0A821VXF8"/>
<dbReference type="GO" id="GO:0003712">
    <property type="term" value="F:transcription coregulator activity"/>
    <property type="evidence" value="ECO:0007669"/>
    <property type="project" value="InterPro"/>
</dbReference>
<feature type="compositionally biased region" description="Polar residues" evidence="2">
    <location>
        <begin position="68"/>
        <end position="80"/>
    </location>
</feature>
<comment type="caution">
    <text evidence="4">The sequence shown here is derived from an EMBL/GenBank/DDBJ whole genome shotgun (WGS) entry which is preliminary data.</text>
</comment>
<feature type="compositionally biased region" description="Low complexity" evidence="2">
    <location>
        <begin position="57"/>
        <end position="67"/>
    </location>
</feature>
<dbReference type="GO" id="GO:0006355">
    <property type="term" value="P:regulation of DNA-templated transcription"/>
    <property type="evidence" value="ECO:0007669"/>
    <property type="project" value="InterPro"/>
</dbReference>